<accession>A0AAD2YRP9</accession>
<gene>
    <name evidence="2" type="ORF">MKP18_004200</name>
    <name evidence="3" type="ORF">MKP18_004201</name>
</gene>
<protein>
    <submittedName>
        <fullName evidence="2">DUF551 domain-containing protein</fullName>
    </submittedName>
</protein>
<dbReference type="Pfam" id="PF04448">
    <property type="entry name" value="DUF551"/>
    <property type="match status" value="1"/>
</dbReference>
<reference evidence="2" key="1">
    <citation type="submission" date="2023-06" db="EMBL/GenBank/DDBJ databases">
        <authorList>
            <consortium name="Clinical and Environmental Microbiology Branch: Whole genome sequencing antimicrobial resistance pathogens in the healthcare setting"/>
        </authorList>
    </citation>
    <scope>NUCLEOTIDE SEQUENCE</scope>
    <source>
        <strain evidence="2">2021GN-00227</strain>
    </source>
</reference>
<name>A0AAD2YRP9_ACIBA</name>
<sequence>MEWISVENQMPEPLRNVLVLLDANPAKNQNKMVAHFIPKFTEEYHGDDDWYDYDEERACGYVKEGWYANTAYIGDEYGSYFLDEKVTHWMPLPEPPKN</sequence>
<dbReference type="EMBL" id="ABFEVW020000079">
    <property type="protein sequence ID" value="EKU3570700.1"/>
    <property type="molecule type" value="Genomic_DNA"/>
</dbReference>
<evidence type="ECO:0000259" key="1">
    <source>
        <dbReference type="Pfam" id="PF04448"/>
    </source>
</evidence>
<organism evidence="2">
    <name type="scientific">Acinetobacter baumannii</name>
    <dbReference type="NCBI Taxonomy" id="470"/>
    <lineage>
        <taxon>Bacteria</taxon>
        <taxon>Pseudomonadati</taxon>
        <taxon>Pseudomonadota</taxon>
        <taxon>Gammaproteobacteria</taxon>
        <taxon>Moraxellales</taxon>
        <taxon>Moraxellaceae</taxon>
        <taxon>Acinetobacter</taxon>
        <taxon>Acinetobacter calcoaceticus/baumannii complex</taxon>
    </lineage>
</organism>
<dbReference type="InterPro" id="IPR007539">
    <property type="entry name" value="DUF551"/>
</dbReference>
<comment type="caution">
    <text evidence="2">The sequence shown here is derived from an EMBL/GenBank/DDBJ whole genome shotgun (WGS) entry which is preliminary data.</text>
</comment>
<proteinExistence type="predicted"/>
<dbReference type="EMBL" id="ABFEVW030000080">
    <property type="protein sequence ID" value="EMN1073798.1"/>
    <property type="molecule type" value="Genomic_DNA"/>
</dbReference>
<dbReference type="AlphaFoldDB" id="A0AAD2YRP9"/>
<feature type="domain" description="DUF551" evidence="1">
    <location>
        <begin position="2"/>
        <end position="97"/>
    </location>
</feature>
<evidence type="ECO:0000313" key="2">
    <source>
        <dbReference type="EMBL" id="EKU3570700.1"/>
    </source>
</evidence>
<dbReference type="RefSeq" id="WP_057047664.1">
    <property type="nucleotide sequence ID" value="NZ_CP169779.1"/>
</dbReference>
<evidence type="ECO:0000313" key="3">
    <source>
        <dbReference type="EMBL" id="EMN1073798.1"/>
    </source>
</evidence>